<evidence type="ECO:0000256" key="9">
    <source>
        <dbReference type="ARBA" id="ARBA00022691"/>
    </source>
</evidence>
<comment type="similarity">
    <text evidence="2 12">Belongs to the RNA methyltransferase RsmE family.</text>
</comment>
<keyword evidence="8 12" id="KW-0808">Transferase</keyword>
<dbReference type="InterPro" id="IPR046887">
    <property type="entry name" value="RsmE_PUA-like"/>
</dbReference>
<evidence type="ECO:0000256" key="12">
    <source>
        <dbReference type="PIRNR" id="PIRNR015601"/>
    </source>
</evidence>
<evidence type="ECO:0000256" key="4">
    <source>
        <dbReference type="ARBA" id="ARBA00013673"/>
    </source>
</evidence>
<dbReference type="PANTHER" id="PTHR30027">
    <property type="entry name" value="RIBOSOMAL RNA SMALL SUBUNIT METHYLTRANSFERASE E"/>
    <property type="match status" value="1"/>
</dbReference>
<comment type="catalytic activity">
    <reaction evidence="11 12">
        <text>uridine(1498) in 16S rRNA + S-adenosyl-L-methionine = N(3)-methyluridine(1498) in 16S rRNA + S-adenosyl-L-homocysteine + H(+)</text>
        <dbReference type="Rhea" id="RHEA:42920"/>
        <dbReference type="Rhea" id="RHEA-COMP:10283"/>
        <dbReference type="Rhea" id="RHEA-COMP:10284"/>
        <dbReference type="ChEBI" id="CHEBI:15378"/>
        <dbReference type="ChEBI" id="CHEBI:57856"/>
        <dbReference type="ChEBI" id="CHEBI:59789"/>
        <dbReference type="ChEBI" id="CHEBI:65315"/>
        <dbReference type="ChEBI" id="CHEBI:74502"/>
        <dbReference type="EC" id="2.1.1.193"/>
    </reaction>
</comment>
<dbReference type="GO" id="GO:0070475">
    <property type="term" value="P:rRNA base methylation"/>
    <property type="evidence" value="ECO:0007669"/>
    <property type="project" value="TreeGrafter"/>
</dbReference>
<dbReference type="PANTHER" id="PTHR30027:SF3">
    <property type="entry name" value="16S RRNA (URACIL(1498)-N(3))-METHYLTRANSFERASE"/>
    <property type="match status" value="1"/>
</dbReference>
<feature type="domain" description="Ribosomal RNA small subunit methyltransferase E methyltransferase" evidence="13">
    <location>
        <begin position="73"/>
        <end position="240"/>
    </location>
</feature>
<dbReference type="CDD" id="cd18084">
    <property type="entry name" value="RsmE-like"/>
    <property type="match status" value="1"/>
</dbReference>
<evidence type="ECO:0000256" key="5">
    <source>
        <dbReference type="ARBA" id="ARBA00022490"/>
    </source>
</evidence>
<dbReference type="SUPFAM" id="SSF88697">
    <property type="entry name" value="PUA domain-like"/>
    <property type="match status" value="1"/>
</dbReference>
<evidence type="ECO:0000256" key="7">
    <source>
        <dbReference type="ARBA" id="ARBA00022603"/>
    </source>
</evidence>
<organism evidence="15 16">
    <name type="scientific">Polynucleobacter meluiroseus</name>
    <dbReference type="NCBI Taxonomy" id="1938814"/>
    <lineage>
        <taxon>Bacteria</taxon>
        <taxon>Pseudomonadati</taxon>
        <taxon>Pseudomonadota</taxon>
        <taxon>Betaproteobacteria</taxon>
        <taxon>Burkholderiales</taxon>
        <taxon>Burkholderiaceae</taxon>
        <taxon>Polynucleobacter</taxon>
    </lineage>
</organism>
<keyword evidence="5 12" id="KW-0963">Cytoplasm</keyword>
<dbReference type="InterPro" id="IPR029028">
    <property type="entry name" value="Alpha/beta_knot_MTases"/>
</dbReference>
<comment type="subcellular location">
    <subcellularLocation>
        <location evidence="1 12">Cytoplasm</location>
    </subcellularLocation>
</comment>
<evidence type="ECO:0000256" key="8">
    <source>
        <dbReference type="ARBA" id="ARBA00022679"/>
    </source>
</evidence>
<dbReference type="Gene3D" id="3.40.1280.10">
    <property type="match status" value="1"/>
</dbReference>
<evidence type="ECO:0000256" key="3">
    <source>
        <dbReference type="ARBA" id="ARBA00012328"/>
    </source>
</evidence>
<feature type="domain" description="Ribosomal RNA small subunit methyltransferase E PUA-like" evidence="14">
    <location>
        <begin position="20"/>
        <end position="51"/>
    </location>
</feature>
<keyword evidence="6 12" id="KW-0698">rRNA processing</keyword>
<protein>
    <recommendedName>
        <fullName evidence="4 12">Ribosomal RNA small subunit methyltransferase E</fullName>
        <ecNumber evidence="3 12">2.1.1.193</ecNumber>
    </recommendedName>
</protein>
<evidence type="ECO:0000256" key="1">
    <source>
        <dbReference type="ARBA" id="ARBA00004496"/>
    </source>
</evidence>
<dbReference type="OrthoDB" id="9815641at2"/>
<evidence type="ECO:0000313" key="16">
    <source>
        <dbReference type="Proteomes" id="UP000218069"/>
    </source>
</evidence>
<evidence type="ECO:0000256" key="2">
    <source>
        <dbReference type="ARBA" id="ARBA00005528"/>
    </source>
</evidence>
<dbReference type="GO" id="GO:0005737">
    <property type="term" value="C:cytoplasm"/>
    <property type="evidence" value="ECO:0007669"/>
    <property type="project" value="UniProtKB-SubCell"/>
</dbReference>
<dbReference type="InterPro" id="IPR029026">
    <property type="entry name" value="tRNA_m1G_MTases_N"/>
</dbReference>
<dbReference type="Pfam" id="PF04452">
    <property type="entry name" value="Methyltrans_RNA"/>
    <property type="match status" value="1"/>
</dbReference>
<dbReference type="InterPro" id="IPR046886">
    <property type="entry name" value="RsmE_MTase_dom"/>
</dbReference>
<keyword evidence="9 12" id="KW-0949">S-adenosyl-L-methionine</keyword>
<accession>A0A240E3B5</accession>
<dbReference type="GO" id="GO:0070042">
    <property type="term" value="F:rRNA (uridine-N3-)-methyltransferase activity"/>
    <property type="evidence" value="ECO:0007669"/>
    <property type="project" value="TreeGrafter"/>
</dbReference>
<evidence type="ECO:0000256" key="11">
    <source>
        <dbReference type="ARBA" id="ARBA00047944"/>
    </source>
</evidence>
<evidence type="ECO:0000256" key="10">
    <source>
        <dbReference type="ARBA" id="ARBA00025699"/>
    </source>
</evidence>
<dbReference type="RefSeq" id="WP_096673613.1">
    <property type="nucleotide sequence ID" value="NZ_OANS01000003.1"/>
</dbReference>
<sequence>MPQFYLPGPWDSQKPTSIPPELAHHLRVRRVQVGEIFPVFDGNGQVASANLHSFSGKAGQVQLSEIRTDTHRETSYAITLAQGLAGGDKMDWVVEKAIETGAQRIIPLQCERSVLKLTRSSDMERAQKRVLHWQGIVQAACEQCDRTVLAQVLPVLTFAQYLSEPNDVKLKLLLTPDTGKSLYSVLLENSPQAIELMIGPEGGHTPEEEAQAEAAGYQLVSLGERVLRTETAGVVAITAVHSIWNPEMQNRLK</sequence>
<dbReference type="AlphaFoldDB" id="A0A240E3B5"/>
<comment type="function">
    <text evidence="10 12">Specifically methylates the N3 position of the uracil ring of uridine 1498 (m3U1498) in 16S rRNA. Acts on the fully assembled 30S ribosomal subunit.</text>
</comment>
<evidence type="ECO:0000259" key="14">
    <source>
        <dbReference type="Pfam" id="PF20260"/>
    </source>
</evidence>
<name>A0A240E3B5_9BURK</name>
<keyword evidence="7 12" id="KW-0489">Methyltransferase</keyword>
<dbReference type="EMBL" id="OANS01000003">
    <property type="protein sequence ID" value="SNX29021.1"/>
    <property type="molecule type" value="Genomic_DNA"/>
</dbReference>
<evidence type="ECO:0000313" key="15">
    <source>
        <dbReference type="EMBL" id="SNX29021.1"/>
    </source>
</evidence>
<dbReference type="SUPFAM" id="SSF75217">
    <property type="entry name" value="alpha/beta knot"/>
    <property type="match status" value="1"/>
</dbReference>
<dbReference type="NCBIfam" id="TIGR00046">
    <property type="entry name" value="RsmE family RNA methyltransferase"/>
    <property type="match status" value="1"/>
</dbReference>
<dbReference type="Pfam" id="PF20260">
    <property type="entry name" value="PUA_4"/>
    <property type="match status" value="1"/>
</dbReference>
<dbReference type="EC" id="2.1.1.193" evidence="3 12"/>
<dbReference type="NCBIfam" id="NF008692">
    <property type="entry name" value="PRK11713.1-5"/>
    <property type="match status" value="1"/>
</dbReference>
<dbReference type="Proteomes" id="UP000218069">
    <property type="component" value="Unassembled WGS sequence"/>
</dbReference>
<evidence type="ECO:0000259" key="13">
    <source>
        <dbReference type="Pfam" id="PF04452"/>
    </source>
</evidence>
<keyword evidence="16" id="KW-1185">Reference proteome</keyword>
<evidence type="ECO:0000256" key="6">
    <source>
        <dbReference type="ARBA" id="ARBA00022552"/>
    </source>
</evidence>
<proteinExistence type="inferred from homology"/>
<reference evidence="16" key="1">
    <citation type="submission" date="2017-08" db="EMBL/GenBank/DDBJ databases">
        <authorList>
            <person name="Varghese N."/>
            <person name="Submissions S."/>
        </authorList>
    </citation>
    <scope>NUCLEOTIDE SEQUENCE [LARGE SCALE GENOMIC DNA]</scope>
    <source>
        <strain evidence="16">AP-Melu-1000-B4</strain>
    </source>
</reference>
<dbReference type="InterPro" id="IPR006700">
    <property type="entry name" value="RsmE"/>
</dbReference>
<dbReference type="PIRSF" id="PIRSF015601">
    <property type="entry name" value="MTase_slr0722"/>
    <property type="match status" value="1"/>
</dbReference>
<dbReference type="InterPro" id="IPR015947">
    <property type="entry name" value="PUA-like_sf"/>
</dbReference>
<gene>
    <name evidence="15" type="ORF">SAMN06295945_1383</name>
</gene>